<evidence type="ECO:0000313" key="2">
    <source>
        <dbReference type="Proteomes" id="UP000432568"/>
    </source>
</evidence>
<comment type="caution">
    <text evidence="1">The sequence shown here is derived from an EMBL/GenBank/DDBJ whole genome shotgun (WGS) entry which is preliminary data.</text>
</comment>
<protein>
    <submittedName>
        <fullName evidence="1">Uncharacterized protein</fullName>
    </submittedName>
</protein>
<dbReference type="EMBL" id="VIOG01000008">
    <property type="protein sequence ID" value="MTD91828.1"/>
    <property type="molecule type" value="Genomic_DNA"/>
</dbReference>
<accession>A0A6I3KBC6</accession>
<evidence type="ECO:0000313" key="1">
    <source>
        <dbReference type="EMBL" id="MTD91828.1"/>
    </source>
</evidence>
<reference evidence="1 2" key="1">
    <citation type="submission" date="2019-07" db="EMBL/GenBank/DDBJ databases">
        <title>Draft genome of C. aurimucosum strain 332.</title>
        <authorList>
            <person name="Pacheco L.G.C."/>
            <person name="Aguiar E.R.G.R."/>
            <person name="Barberis C.M."/>
            <person name="Almuzara M.N."/>
            <person name="Traglia G.M."/>
            <person name="Santos C.S."/>
            <person name="Vay C.A."/>
            <person name="Rocha D.J.P.G."/>
        </authorList>
    </citation>
    <scope>NUCLEOTIDE SEQUENCE [LARGE SCALE GENOMIC DNA]</scope>
    <source>
        <strain evidence="1 2">332</strain>
    </source>
</reference>
<dbReference type="Proteomes" id="UP000432568">
    <property type="component" value="Unassembled WGS sequence"/>
</dbReference>
<dbReference type="NCBIfam" id="NF038022">
    <property type="entry name" value="PorACj_fam"/>
    <property type="match status" value="1"/>
</dbReference>
<dbReference type="AlphaFoldDB" id="A0A6I3KBC6"/>
<sequence>MDLSFVADQLGNFADFASGIKNLFQGFAKAFDVISGAVQQGDSYEFAPKTNELDVLSSK</sequence>
<dbReference type="NCBIfam" id="NF033938">
    <property type="entry name" value="porH_2"/>
    <property type="match status" value="1"/>
</dbReference>
<name>A0A6I3KBC6_9CORY</name>
<organism evidence="1 2">
    <name type="scientific">Corynebacterium aurimucosum</name>
    <dbReference type="NCBI Taxonomy" id="169292"/>
    <lineage>
        <taxon>Bacteria</taxon>
        <taxon>Bacillati</taxon>
        <taxon>Actinomycetota</taxon>
        <taxon>Actinomycetes</taxon>
        <taxon>Mycobacteriales</taxon>
        <taxon>Corynebacteriaceae</taxon>
        <taxon>Corynebacterium</taxon>
    </lineage>
</organism>
<proteinExistence type="predicted"/>
<gene>
    <name evidence="1" type="ORF">FME68_08115</name>
</gene>